<evidence type="ECO:0000313" key="4">
    <source>
        <dbReference type="EMBL" id="MEQ2507251.1"/>
    </source>
</evidence>
<feature type="domain" description="Outer membrane protein beta-barrel" evidence="3">
    <location>
        <begin position="331"/>
        <end position="467"/>
    </location>
</feature>
<protein>
    <submittedName>
        <fullName evidence="4">Outer membrane beta-barrel protein</fullName>
    </submittedName>
</protein>
<keyword evidence="5" id="KW-1185">Reference proteome</keyword>
<dbReference type="EMBL" id="JBBNGE010000006">
    <property type="protein sequence ID" value="MEQ2507251.1"/>
    <property type="molecule type" value="Genomic_DNA"/>
</dbReference>
<evidence type="ECO:0000259" key="3">
    <source>
        <dbReference type="Pfam" id="PF13568"/>
    </source>
</evidence>
<dbReference type="SUPFAM" id="SSF56925">
    <property type="entry name" value="OMPA-like"/>
    <property type="match status" value="1"/>
</dbReference>
<dbReference type="InterPro" id="IPR011250">
    <property type="entry name" value="OMP/PagP_B-barrel"/>
</dbReference>
<dbReference type="Pfam" id="PF13568">
    <property type="entry name" value="OMP_b-brl_2"/>
    <property type="match status" value="1"/>
</dbReference>
<keyword evidence="2" id="KW-0812">Transmembrane</keyword>
<evidence type="ECO:0000313" key="5">
    <source>
        <dbReference type="Proteomes" id="UP001465717"/>
    </source>
</evidence>
<keyword evidence="2" id="KW-1133">Transmembrane helix</keyword>
<feature type="transmembrane region" description="Helical" evidence="2">
    <location>
        <begin position="76"/>
        <end position="95"/>
    </location>
</feature>
<comment type="caution">
    <text evidence="4">The sequence shown here is derived from an EMBL/GenBank/DDBJ whole genome shotgun (WGS) entry which is preliminary data.</text>
</comment>
<feature type="compositionally biased region" description="Polar residues" evidence="1">
    <location>
        <begin position="172"/>
        <end position="181"/>
    </location>
</feature>
<accession>A0ABV1FVR9</accession>
<dbReference type="RefSeq" id="WP_349225580.1">
    <property type="nucleotide sequence ID" value="NZ_JBBNFG020000008.1"/>
</dbReference>
<dbReference type="InterPro" id="IPR025665">
    <property type="entry name" value="Beta-barrel_OMP_2"/>
</dbReference>
<proteinExistence type="predicted"/>
<reference evidence="4 5" key="1">
    <citation type="submission" date="2024-04" db="EMBL/GenBank/DDBJ databases">
        <title>Human intestinal bacterial collection.</title>
        <authorList>
            <person name="Pauvert C."/>
            <person name="Hitch T.C.A."/>
            <person name="Clavel T."/>
        </authorList>
    </citation>
    <scope>NUCLEOTIDE SEQUENCE [LARGE SCALE GENOMIC DNA]</scope>
    <source>
        <strain evidence="4 5">CLA-AA-H174</strain>
    </source>
</reference>
<organism evidence="4 5">
    <name type="scientific">Segatella sinensis</name>
    <dbReference type="NCBI Taxonomy" id="3085167"/>
    <lineage>
        <taxon>Bacteria</taxon>
        <taxon>Pseudomonadati</taxon>
        <taxon>Bacteroidota</taxon>
        <taxon>Bacteroidia</taxon>
        <taxon>Bacteroidales</taxon>
        <taxon>Prevotellaceae</taxon>
        <taxon>Segatella</taxon>
    </lineage>
</organism>
<sequence length="495" mass="53074">MSNQDWTSKLQEQLAGYQEPVSHDLWAGIEQSLAQNNIESVSSNPQTIASESSESTDLHVGTEAKKNARIVYFKRWSAAAAAVALLGIGGSYVYLHQEDVEKGNLQLAVSQPAPSHVVSADLQSAASQPAPSHVVSADLQSAASQPVPSHVVSADLQSAASQPAPSHAVSADLQSAASQPVPSHVVSADLQSAASQPVPSSVVSADLQSAASQKKASDVLKKESENEISLLAEKSDHKALTRSTDHHAEAYASQSYHFEKNEEVSGWSMQLYAENLTPSLGGVNSDASGGYNDFSYGTMAEPMPGVIPDPTAGGIYGEEYLLASYKAIQRSQQGNAKHHAPVSVGLQVAFGIAPRLSLSTGLVYTRTSSDFYPYAPSSSYNVHQVLHYVGIPVGLNYEFWQSGGFHAYVMAGAEADYNVKNDTEEEGVKKENAKRDRVQFSGKASLGAQYDITPKVGLYIEPGAKYYFDNGSHVENTFKDKKLNFNLQFGLRFNL</sequence>
<gene>
    <name evidence="4" type="ORF">AAAT87_03020</name>
</gene>
<keyword evidence="2" id="KW-0472">Membrane</keyword>
<feature type="compositionally biased region" description="Polar residues" evidence="1">
    <location>
        <begin position="138"/>
        <end position="147"/>
    </location>
</feature>
<dbReference type="Proteomes" id="UP001465717">
    <property type="component" value="Unassembled WGS sequence"/>
</dbReference>
<dbReference type="Gene3D" id="2.40.160.20">
    <property type="match status" value="1"/>
</dbReference>
<evidence type="ECO:0000256" key="2">
    <source>
        <dbReference type="SAM" id="Phobius"/>
    </source>
</evidence>
<feature type="compositionally biased region" description="Polar residues" evidence="1">
    <location>
        <begin position="121"/>
        <end position="130"/>
    </location>
</feature>
<feature type="compositionally biased region" description="Low complexity" evidence="1">
    <location>
        <begin position="153"/>
        <end position="171"/>
    </location>
</feature>
<name>A0ABV1FVR9_9BACT</name>
<evidence type="ECO:0000256" key="1">
    <source>
        <dbReference type="SAM" id="MobiDB-lite"/>
    </source>
</evidence>
<feature type="region of interest" description="Disordered" evidence="1">
    <location>
        <begin position="119"/>
        <end position="192"/>
    </location>
</feature>